<keyword evidence="6" id="KW-1185">Reference proteome</keyword>
<evidence type="ECO:0000313" key="5">
    <source>
        <dbReference type="EMBL" id="KDQ71509.1"/>
    </source>
</evidence>
<dbReference type="Proteomes" id="UP000027135">
    <property type="component" value="Unassembled WGS sequence"/>
</dbReference>
<feature type="domain" description="Kinesin motor" evidence="4">
    <location>
        <begin position="1"/>
        <end position="28"/>
    </location>
</feature>
<proteinExistence type="inferred from homology"/>
<dbReference type="GO" id="GO:0005524">
    <property type="term" value="F:ATP binding"/>
    <property type="evidence" value="ECO:0007669"/>
    <property type="project" value="InterPro"/>
</dbReference>
<dbReference type="EMBL" id="KK872519">
    <property type="protein sequence ID" value="KDQ71509.1"/>
    <property type="molecule type" value="Genomic_DNA"/>
</dbReference>
<sequence length="144" mass="16683">MIACVSPLHRYMKESVRTLVWAKSTKRIEMKPVPYEDPQDEETDDLKREIQDLRKKLTAAEAKITNLTRRLKTAEIENIKLKEKNREAMSSHLTETLEMSKKYMELAESLNTLRLQAQESHAERIERTDQAISAASHTSRVTAE</sequence>
<feature type="region of interest" description="Disordered" evidence="3">
    <location>
        <begin position="121"/>
        <end position="144"/>
    </location>
</feature>
<evidence type="ECO:0000256" key="1">
    <source>
        <dbReference type="PROSITE-ProRule" id="PRU00283"/>
    </source>
</evidence>
<dbReference type="GO" id="GO:0008017">
    <property type="term" value="F:microtubule binding"/>
    <property type="evidence" value="ECO:0007669"/>
    <property type="project" value="InterPro"/>
</dbReference>
<evidence type="ECO:0000256" key="2">
    <source>
        <dbReference type="SAM" id="Coils"/>
    </source>
</evidence>
<dbReference type="InterPro" id="IPR027417">
    <property type="entry name" value="P-loop_NTPase"/>
</dbReference>
<reference evidence="5 6" key="1">
    <citation type="journal article" date="2014" name="Nat. Commun.">
        <title>Molecular traces of alternative social organization in a termite genome.</title>
        <authorList>
            <person name="Terrapon N."/>
            <person name="Li C."/>
            <person name="Robertson H.M."/>
            <person name="Ji L."/>
            <person name="Meng X."/>
            <person name="Booth W."/>
            <person name="Chen Z."/>
            <person name="Childers C.P."/>
            <person name="Glastad K.M."/>
            <person name="Gokhale K."/>
            <person name="Gowin J."/>
            <person name="Gronenberg W."/>
            <person name="Hermansen R.A."/>
            <person name="Hu H."/>
            <person name="Hunt B.G."/>
            <person name="Huylmans A.K."/>
            <person name="Khalil S.M."/>
            <person name="Mitchell R.D."/>
            <person name="Munoz-Torres M.C."/>
            <person name="Mustard J.A."/>
            <person name="Pan H."/>
            <person name="Reese J.T."/>
            <person name="Scharf M.E."/>
            <person name="Sun F."/>
            <person name="Vogel H."/>
            <person name="Xiao J."/>
            <person name="Yang W."/>
            <person name="Yang Z."/>
            <person name="Yang Z."/>
            <person name="Zhou J."/>
            <person name="Zhu J."/>
            <person name="Brent C.S."/>
            <person name="Elsik C.G."/>
            <person name="Goodisman M.A."/>
            <person name="Liberles D.A."/>
            <person name="Roe R.M."/>
            <person name="Vargo E.L."/>
            <person name="Vilcinskas A."/>
            <person name="Wang J."/>
            <person name="Bornberg-Bauer E."/>
            <person name="Korb J."/>
            <person name="Zhang G."/>
            <person name="Liebig J."/>
        </authorList>
    </citation>
    <scope>NUCLEOTIDE SEQUENCE [LARGE SCALE GENOMIC DNA]</scope>
    <source>
        <tissue evidence="5">Whole organism</tissue>
    </source>
</reference>
<dbReference type="InterPro" id="IPR001752">
    <property type="entry name" value="Kinesin_motor_dom"/>
</dbReference>
<comment type="caution">
    <text evidence="1">Lacks conserved residue(s) required for the propagation of feature annotation.</text>
</comment>
<feature type="coiled-coil region" evidence="2">
    <location>
        <begin position="43"/>
        <end position="91"/>
    </location>
</feature>
<dbReference type="SUPFAM" id="SSF52540">
    <property type="entry name" value="P-loop containing nucleoside triphosphate hydrolases"/>
    <property type="match status" value="1"/>
</dbReference>
<dbReference type="AlphaFoldDB" id="A0A067QGS2"/>
<comment type="similarity">
    <text evidence="1">Belongs to the TRAFAC class myosin-kinesin ATPase superfamily. Kinesin family.</text>
</comment>
<dbReference type="PROSITE" id="PS50067">
    <property type="entry name" value="KINESIN_MOTOR_2"/>
    <property type="match status" value="1"/>
</dbReference>
<evidence type="ECO:0000259" key="4">
    <source>
        <dbReference type="PROSITE" id="PS50067"/>
    </source>
</evidence>
<evidence type="ECO:0000313" key="6">
    <source>
        <dbReference type="Proteomes" id="UP000027135"/>
    </source>
</evidence>
<organism evidence="5 6">
    <name type="scientific">Zootermopsis nevadensis</name>
    <name type="common">Dampwood termite</name>
    <dbReference type="NCBI Taxonomy" id="136037"/>
    <lineage>
        <taxon>Eukaryota</taxon>
        <taxon>Metazoa</taxon>
        <taxon>Ecdysozoa</taxon>
        <taxon>Arthropoda</taxon>
        <taxon>Hexapoda</taxon>
        <taxon>Insecta</taxon>
        <taxon>Pterygota</taxon>
        <taxon>Neoptera</taxon>
        <taxon>Polyneoptera</taxon>
        <taxon>Dictyoptera</taxon>
        <taxon>Blattodea</taxon>
        <taxon>Blattoidea</taxon>
        <taxon>Termitoidae</taxon>
        <taxon>Termopsidae</taxon>
        <taxon>Zootermopsis</taxon>
    </lineage>
</organism>
<dbReference type="Gene3D" id="1.20.58.1980">
    <property type="match status" value="1"/>
</dbReference>
<accession>A0A067QGS2</accession>
<name>A0A067QGS2_ZOONE</name>
<evidence type="ECO:0000256" key="3">
    <source>
        <dbReference type="SAM" id="MobiDB-lite"/>
    </source>
</evidence>
<keyword evidence="2" id="KW-0175">Coiled coil</keyword>
<dbReference type="GO" id="GO:0007018">
    <property type="term" value="P:microtubule-based movement"/>
    <property type="evidence" value="ECO:0007669"/>
    <property type="project" value="InterPro"/>
</dbReference>
<dbReference type="InParanoid" id="A0A067QGS2"/>
<dbReference type="GO" id="GO:0003777">
    <property type="term" value="F:microtubule motor activity"/>
    <property type="evidence" value="ECO:0007669"/>
    <property type="project" value="InterPro"/>
</dbReference>
<gene>
    <name evidence="5" type="ORF">L798_11813</name>
</gene>
<protein>
    <submittedName>
        <fullName evidence="5">Chromosome-associated kinesin KIF4</fullName>
    </submittedName>
</protein>
<feature type="compositionally biased region" description="Polar residues" evidence="3">
    <location>
        <begin position="130"/>
        <end position="144"/>
    </location>
</feature>